<dbReference type="OrthoDB" id="10049552at2759"/>
<reference evidence="4 5" key="1">
    <citation type="journal article" date="2018" name="Sci. Rep.">
        <title>Genomic signatures of local adaptation to the degree of environmental predictability in rotifers.</title>
        <authorList>
            <person name="Franch-Gras L."/>
            <person name="Hahn C."/>
            <person name="Garcia-Roger E.M."/>
            <person name="Carmona M.J."/>
            <person name="Serra M."/>
            <person name="Gomez A."/>
        </authorList>
    </citation>
    <scope>NUCLEOTIDE SEQUENCE [LARGE SCALE GENOMIC DNA]</scope>
    <source>
        <strain evidence="4">HYR1</strain>
    </source>
</reference>
<dbReference type="Pfam" id="PF01734">
    <property type="entry name" value="Patatin"/>
    <property type="match status" value="1"/>
</dbReference>
<comment type="caution">
    <text evidence="4">The sequence shown here is derived from an EMBL/GenBank/DDBJ whole genome shotgun (WGS) entry which is preliminary data.</text>
</comment>
<evidence type="ECO:0000259" key="3">
    <source>
        <dbReference type="Pfam" id="PF01734"/>
    </source>
</evidence>
<dbReference type="InterPro" id="IPR016035">
    <property type="entry name" value="Acyl_Trfase/lysoPLipase"/>
</dbReference>
<dbReference type="SUPFAM" id="SSF52151">
    <property type="entry name" value="FabD/lysophospholipase-like"/>
    <property type="match status" value="1"/>
</dbReference>
<keyword evidence="5" id="KW-1185">Reference proteome</keyword>
<dbReference type="PANTHER" id="PTHR32176">
    <property type="entry name" value="XYLOSE ISOMERASE"/>
    <property type="match status" value="1"/>
</dbReference>
<gene>
    <name evidence="4" type="ORF">BpHYR1_017635</name>
</gene>
<organism evidence="4 5">
    <name type="scientific">Brachionus plicatilis</name>
    <name type="common">Marine rotifer</name>
    <name type="synonym">Brachionus muelleri</name>
    <dbReference type="NCBI Taxonomy" id="10195"/>
    <lineage>
        <taxon>Eukaryota</taxon>
        <taxon>Metazoa</taxon>
        <taxon>Spiralia</taxon>
        <taxon>Gnathifera</taxon>
        <taxon>Rotifera</taxon>
        <taxon>Eurotatoria</taxon>
        <taxon>Monogononta</taxon>
        <taxon>Pseudotrocha</taxon>
        <taxon>Ploima</taxon>
        <taxon>Brachionidae</taxon>
        <taxon>Brachionus</taxon>
    </lineage>
</organism>
<evidence type="ECO:0000256" key="2">
    <source>
        <dbReference type="ARBA" id="ARBA00023098"/>
    </source>
</evidence>
<sequence>MMDAFEQKGDEYCNIAIDYYNRSQGKSGLKCLNPFDLANLTKEELTNQAKHYSYLSFNEYMNACKLADKLCASDKQLLFRHKMAMAQYISENMLEAQLICIAQIFMMNKFRHKKIPISGQATDNLDTIIRKIERKCTDLSMRTDIPADVRDFDKIQITANEVKDLVVYEASEDAEESIEDKFKNSIILWLNKDRYNTKIALSEVESNINSLHTLIRKCQKDAVKSITVAGAQVAGLYLSWGTAAVTGLGLALNESKNIFTPKYFICGGYEQKNLINCLQKKIHRQYNLSEMINHVLIPTSTQQKTLQVFSKNECETTRHDYCLVDVLTAATAAPTYFPAFRVDGIQHDLMDGGLLANNPARLAYNHAVNDLNKDKNDIYVISLGTGIDIGSVFNEKKSNSVLFWAQRISDYMIEGHQNAVDQEMNDLIGDRYIKLQAYFSKPISLDACGKIGDLENIGKQVIEENTKLIDDIVKILQN</sequence>
<name>A0A3M7SE47_BRAPC</name>
<dbReference type="STRING" id="10195.A0A3M7SE47"/>
<evidence type="ECO:0000313" key="5">
    <source>
        <dbReference type="Proteomes" id="UP000276133"/>
    </source>
</evidence>
<feature type="domain" description="PNPLA" evidence="3">
    <location>
        <begin position="320"/>
        <end position="363"/>
    </location>
</feature>
<dbReference type="GO" id="GO:0004620">
    <property type="term" value="F:phospholipase activity"/>
    <property type="evidence" value="ECO:0007669"/>
    <property type="project" value="TreeGrafter"/>
</dbReference>
<protein>
    <submittedName>
        <fullName evidence="4">Patatin</fullName>
    </submittedName>
</protein>
<evidence type="ECO:0000313" key="4">
    <source>
        <dbReference type="EMBL" id="RNA33935.1"/>
    </source>
</evidence>
<dbReference type="GO" id="GO:0006629">
    <property type="term" value="P:lipid metabolic process"/>
    <property type="evidence" value="ECO:0007669"/>
    <property type="project" value="UniProtKB-KW"/>
</dbReference>
<dbReference type="InterPro" id="IPR002641">
    <property type="entry name" value="PNPLA_dom"/>
</dbReference>
<dbReference type="GO" id="GO:0047372">
    <property type="term" value="F:monoacylglycerol lipase activity"/>
    <property type="evidence" value="ECO:0007669"/>
    <property type="project" value="TreeGrafter"/>
</dbReference>
<dbReference type="AlphaFoldDB" id="A0A3M7SE47"/>
<dbReference type="PANTHER" id="PTHR32176:SF92">
    <property type="entry name" value="XYLOSE ISOMERASE"/>
    <property type="match status" value="1"/>
</dbReference>
<evidence type="ECO:0000256" key="1">
    <source>
        <dbReference type="ARBA" id="ARBA00010240"/>
    </source>
</evidence>
<dbReference type="Gene3D" id="3.40.1090.10">
    <property type="entry name" value="Cytosolic phospholipase A2 catalytic domain"/>
    <property type="match status" value="1"/>
</dbReference>
<comment type="similarity">
    <text evidence="1">Belongs to the patatin family.</text>
</comment>
<keyword evidence="2" id="KW-0443">Lipid metabolism</keyword>
<dbReference type="CDD" id="cd07199">
    <property type="entry name" value="Pat17_PNPLA8_PNPLA9_like"/>
    <property type="match status" value="1"/>
</dbReference>
<proteinExistence type="inferred from homology"/>
<dbReference type="EMBL" id="REGN01001550">
    <property type="protein sequence ID" value="RNA33935.1"/>
    <property type="molecule type" value="Genomic_DNA"/>
</dbReference>
<dbReference type="Proteomes" id="UP000276133">
    <property type="component" value="Unassembled WGS sequence"/>
</dbReference>
<accession>A0A3M7SE47</accession>